<proteinExistence type="predicted"/>
<feature type="domain" description="Peptidase S26" evidence="1">
    <location>
        <begin position="8"/>
        <end position="146"/>
    </location>
</feature>
<evidence type="ECO:0000313" key="3">
    <source>
        <dbReference type="Proteomes" id="UP000595197"/>
    </source>
</evidence>
<dbReference type="EMBL" id="CP067420">
    <property type="protein sequence ID" value="QQP89913.1"/>
    <property type="molecule type" value="Genomic_DNA"/>
</dbReference>
<evidence type="ECO:0000313" key="2">
    <source>
        <dbReference type="EMBL" id="QQP89913.1"/>
    </source>
</evidence>
<reference evidence="2" key="1">
    <citation type="submission" date="2021-02" db="EMBL/GenBank/DDBJ databases">
        <title>Skermanella TT6 skin isolate.</title>
        <authorList>
            <person name="Lee K."/>
            <person name="Ganzorig M."/>
        </authorList>
    </citation>
    <scope>NUCLEOTIDE SEQUENCE</scope>
    <source>
        <strain evidence="2">TT6</strain>
    </source>
</reference>
<dbReference type="RefSeq" id="WP_201076710.1">
    <property type="nucleotide sequence ID" value="NZ_CP067420.1"/>
</dbReference>
<organism evidence="2 3">
    <name type="scientific">Skermanella cutis</name>
    <dbReference type="NCBI Taxonomy" id="2775420"/>
    <lineage>
        <taxon>Bacteria</taxon>
        <taxon>Pseudomonadati</taxon>
        <taxon>Pseudomonadota</taxon>
        <taxon>Alphaproteobacteria</taxon>
        <taxon>Rhodospirillales</taxon>
        <taxon>Azospirillaceae</taxon>
        <taxon>Skermanella</taxon>
    </lineage>
</organism>
<keyword evidence="3" id="KW-1185">Reference proteome</keyword>
<dbReference type="SUPFAM" id="SSF51306">
    <property type="entry name" value="LexA/Signal peptidase"/>
    <property type="match status" value="1"/>
</dbReference>
<dbReference type="InterPro" id="IPR036286">
    <property type="entry name" value="LexA/Signal_pep-like_sf"/>
</dbReference>
<accession>A0ABX7B9C9</accession>
<protein>
    <submittedName>
        <fullName evidence="2">S26 family signal peptidase</fullName>
    </submittedName>
</protein>
<dbReference type="Proteomes" id="UP000595197">
    <property type="component" value="Chromosome"/>
</dbReference>
<dbReference type="Pfam" id="PF10502">
    <property type="entry name" value="Peptidase_S26"/>
    <property type="match status" value="1"/>
</dbReference>
<name>A0ABX7B9C9_9PROT</name>
<dbReference type="Gene3D" id="2.10.109.10">
    <property type="entry name" value="Umud Fragment, subunit A"/>
    <property type="match status" value="1"/>
</dbReference>
<evidence type="ECO:0000259" key="1">
    <source>
        <dbReference type="Pfam" id="PF10502"/>
    </source>
</evidence>
<gene>
    <name evidence="2" type="ORF">IGS68_01130</name>
</gene>
<sequence length="150" mass="16207">MVLAAPKVTLFTWNGTPSMPEGLYLRAVWEKPAVGKIIAFTAPPAVVDYARRRGHAGGLPLLIKPLAAGPGDHVCATDHLAINGRRVAPVLEAGPDGVPLPRWSGCRTLEPGEWLTYTSRLPNSLDGRYYGPVRETDIVGVFRPVWVSAE</sequence>
<dbReference type="InterPro" id="IPR019533">
    <property type="entry name" value="Peptidase_S26"/>
</dbReference>